<dbReference type="PANTHER" id="PTHR46623:SF10">
    <property type="entry name" value="CARBOXYMETHYLENEBUTENOLIDASE HOMOLOG"/>
    <property type="match status" value="1"/>
</dbReference>
<feature type="domain" description="Dienelactone hydrolase" evidence="1">
    <location>
        <begin position="31"/>
        <end position="249"/>
    </location>
</feature>
<gene>
    <name evidence="2" type="ORF">FHW18_005181</name>
</gene>
<evidence type="ECO:0000313" key="3">
    <source>
        <dbReference type="Proteomes" id="UP000542125"/>
    </source>
</evidence>
<organism evidence="2 3">
    <name type="scientific">Pigmentiphaga litoralis</name>
    <dbReference type="NCBI Taxonomy" id="516702"/>
    <lineage>
        <taxon>Bacteria</taxon>
        <taxon>Pseudomonadati</taxon>
        <taxon>Pseudomonadota</taxon>
        <taxon>Betaproteobacteria</taxon>
        <taxon>Burkholderiales</taxon>
        <taxon>Alcaligenaceae</taxon>
        <taxon>Pigmentiphaga</taxon>
    </lineage>
</organism>
<accession>A0A7Y9LPE1</accession>
<dbReference type="EC" id="3.1.1.45" evidence="2"/>
<protein>
    <submittedName>
        <fullName evidence="2">Carboxymethylenebutenolidase</fullName>
        <ecNumber evidence="2">3.1.1.45</ecNumber>
    </submittedName>
</protein>
<dbReference type="Gene3D" id="3.40.50.1820">
    <property type="entry name" value="alpha/beta hydrolase"/>
    <property type="match status" value="1"/>
</dbReference>
<proteinExistence type="predicted"/>
<dbReference type="PANTHER" id="PTHR46623">
    <property type="entry name" value="CARBOXYMETHYLENEBUTENOLIDASE-RELATED"/>
    <property type="match status" value="1"/>
</dbReference>
<dbReference type="GO" id="GO:0008806">
    <property type="term" value="F:carboxymethylenebutenolidase activity"/>
    <property type="evidence" value="ECO:0007669"/>
    <property type="project" value="UniProtKB-EC"/>
</dbReference>
<dbReference type="SUPFAM" id="SSF53474">
    <property type="entry name" value="alpha/beta-Hydrolases"/>
    <property type="match status" value="1"/>
</dbReference>
<evidence type="ECO:0000259" key="1">
    <source>
        <dbReference type="Pfam" id="PF01738"/>
    </source>
</evidence>
<dbReference type="AlphaFoldDB" id="A0A7Y9LPE1"/>
<dbReference type="InterPro" id="IPR051049">
    <property type="entry name" value="Dienelactone_hydrolase-like"/>
</dbReference>
<dbReference type="InterPro" id="IPR002925">
    <property type="entry name" value="Dienelactn_hydro"/>
</dbReference>
<sequence>MPAERIVLNAPDGECPAYVVTPGPKSASDSRDGPWPAVMLYGDAGGLRPAMVDMAETVAAAGYLVLVPDVYYRVGPYTPLVPKEVFAGDVGAILGPLMSTTGNDKAASDTAAFLAWLDARPDARKGKVGAVGFCMGGGMALSAAAAWPDRIAAVASFHGGNLASDDASSPHWRVGAIQAEVYIASAEHDGMYPPAMAARLEAALDQAGVNYVAEEYAGAAHGWMVPDFPVHDAASARRGWQALVALFDRTLKQ</sequence>
<dbReference type="Proteomes" id="UP000542125">
    <property type="component" value="Unassembled WGS sequence"/>
</dbReference>
<keyword evidence="3" id="KW-1185">Reference proteome</keyword>
<dbReference type="InterPro" id="IPR029058">
    <property type="entry name" value="AB_hydrolase_fold"/>
</dbReference>
<reference evidence="2 3" key="1">
    <citation type="submission" date="2020-07" db="EMBL/GenBank/DDBJ databases">
        <title>Genomic Encyclopedia of Type Strains, Phase IV (KMG-V): Genome sequencing to study the core and pangenomes of soil and plant-associated prokaryotes.</title>
        <authorList>
            <person name="Whitman W."/>
        </authorList>
    </citation>
    <scope>NUCLEOTIDE SEQUENCE [LARGE SCALE GENOMIC DNA]</scope>
    <source>
        <strain evidence="2 3">SAS40</strain>
    </source>
</reference>
<name>A0A7Y9LPE1_9BURK</name>
<dbReference type="RefSeq" id="WP_179590321.1">
    <property type="nucleotide sequence ID" value="NZ_JACBYR010000003.1"/>
</dbReference>
<dbReference type="Pfam" id="PF01738">
    <property type="entry name" value="DLH"/>
    <property type="match status" value="1"/>
</dbReference>
<comment type="caution">
    <text evidence="2">The sequence shown here is derived from an EMBL/GenBank/DDBJ whole genome shotgun (WGS) entry which is preliminary data.</text>
</comment>
<keyword evidence="2" id="KW-0378">Hydrolase</keyword>
<evidence type="ECO:0000313" key="2">
    <source>
        <dbReference type="EMBL" id="NYE85862.1"/>
    </source>
</evidence>
<dbReference type="EMBL" id="JACBYR010000003">
    <property type="protein sequence ID" value="NYE85862.1"/>
    <property type="molecule type" value="Genomic_DNA"/>
</dbReference>